<feature type="transmembrane region" description="Helical" evidence="1">
    <location>
        <begin position="31"/>
        <end position="52"/>
    </location>
</feature>
<name>A0ABW2A477_9GAMM</name>
<keyword evidence="3" id="KW-1185">Reference proteome</keyword>
<dbReference type="Proteomes" id="UP001596422">
    <property type="component" value="Unassembled WGS sequence"/>
</dbReference>
<reference evidence="3" key="1">
    <citation type="journal article" date="2019" name="Int. J. Syst. Evol. Microbiol.">
        <title>The Global Catalogue of Microorganisms (GCM) 10K type strain sequencing project: providing services to taxonomists for standard genome sequencing and annotation.</title>
        <authorList>
            <consortium name="The Broad Institute Genomics Platform"/>
            <consortium name="The Broad Institute Genome Sequencing Center for Infectious Disease"/>
            <person name="Wu L."/>
            <person name="Ma J."/>
        </authorList>
    </citation>
    <scope>NUCLEOTIDE SEQUENCE [LARGE SCALE GENOMIC DNA]</scope>
    <source>
        <strain evidence="3">NBRC 111756</strain>
    </source>
</reference>
<comment type="caution">
    <text evidence="2">The sequence shown here is derived from an EMBL/GenBank/DDBJ whole genome shotgun (WGS) entry which is preliminary data.</text>
</comment>
<sequence>MSRGFGLAALWSPFFVAMGLALTLAPGARLLPVSLGGLAVAMPALLLTGLLLCRRDDIDTFAGYPMHAEALRLPLLLVVIVAISHELAPALGIITLITISALLLPLAVLLRGNGAAGLRQYRAHIETTLPGMAGELLLFLAAGILTAGIASWVHFSGFTLQLTHFGALEAAGLVGFSALAASFGIHPLISVSSLAGMLLPITDNLDLLALSILMSWSLGVILSPCSGTHLAMQGRFGISGFRMMAWNWRFCLLLFALDALVLGLFERLGQGAA</sequence>
<proteinExistence type="predicted"/>
<feature type="transmembrane region" description="Helical" evidence="1">
    <location>
        <begin position="246"/>
        <end position="265"/>
    </location>
</feature>
<accession>A0ABW2A477</accession>
<organism evidence="2 3">
    <name type="scientific">Marinobacterium aestuariivivens</name>
    <dbReference type="NCBI Taxonomy" id="1698799"/>
    <lineage>
        <taxon>Bacteria</taxon>
        <taxon>Pseudomonadati</taxon>
        <taxon>Pseudomonadota</taxon>
        <taxon>Gammaproteobacteria</taxon>
        <taxon>Oceanospirillales</taxon>
        <taxon>Oceanospirillaceae</taxon>
        <taxon>Marinobacterium</taxon>
    </lineage>
</organism>
<protein>
    <recommendedName>
        <fullName evidence="4">Cytochrome C biogenesis protein</fullName>
    </recommendedName>
</protein>
<feature type="transmembrane region" description="Helical" evidence="1">
    <location>
        <begin position="207"/>
        <end position="226"/>
    </location>
</feature>
<dbReference type="EMBL" id="JBHSWE010000001">
    <property type="protein sequence ID" value="MFC6672320.1"/>
    <property type="molecule type" value="Genomic_DNA"/>
</dbReference>
<feature type="transmembrane region" description="Helical" evidence="1">
    <location>
        <begin position="64"/>
        <end position="84"/>
    </location>
</feature>
<evidence type="ECO:0000313" key="2">
    <source>
        <dbReference type="EMBL" id="MFC6672320.1"/>
    </source>
</evidence>
<feature type="transmembrane region" description="Helical" evidence="1">
    <location>
        <begin position="173"/>
        <end position="195"/>
    </location>
</feature>
<gene>
    <name evidence="2" type="ORF">ACFQDL_21295</name>
</gene>
<feature type="transmembrane region" description="Helical" evidence="1">
    <location>
        <begin position="131"/>
        <end position="153"/>
    </location>
</feature>
<evidence type="ECO:0000313" key="3">
    <source>
        <dbReference type="Proteomes" id="UP001596422"/>
    </source>
</evidence>
<feature type="transmembrane region" description="Helical" evidence="1">
    <location>
        <begin position="90"/>
        <end position="110"/>
    </location>
</feature>
<keyword evidence="1" id="KW-0812">Transmembrane</keyword>
<keyword evidence="1" id="KW-1133">Transmembrane helix</keyword>
<keyword evidence="1" id="KW-0472">Membrane</keyword>
<evidence type="ECO:0000256" key="1">
    <source>
        <dbReference type="SAM" id="Phobius"/>
    </source>
</evidence>
<evidence type="ECO:0008006" key="4">
    <source>
        <dbReference type="Google" id="ProtNLM"/>
    </source>
</evidence>